<evidence type="ECO:0008006" key="3">
    <source>
        <dbReference type="Google" id="ProtNLM"/>
    </source>
</evidence>
<dbReference type="EMBL" id="KV428150">
    <property type="protein sequence ID" value="KZT35168.1"/>
    <property type="molecule type" value="Genomic_DNA"/>
</dbReference>
<dbReference type="OrthoDB" id="3236663at2759"/>
<organism evidence="1 2">
    <name type="scientific">Sistotremastrum suecicum HHB10207 ss-3</name>
    <dbReference type="NCBI Taxonomy" id="1314776"/>
    <lineage>
        <taxon>Eukaryota</taxon>
        <taxon>Fungi</taxon>
        <taxon>Dikarya</taxon>
        <taxon>Basidiomycota</taxon>
        <taxon>Agaricomycotina</taxon>
        <taxon>Agaricomycetes</taxon>
        <taxon>Sistotremastrales</taxon>
        <taxon>Sistotremastraceae</taxon>
        <taxon>Sistotremastrum</taxon>
    </lineage>
</organism>
<reference evidence="1 2" key="1">
    <citation type="journal article" date="2016" name="Mol. Biol. Evol.">
        <title>Comparative Genomics of Early-Diverging Mushroom-Forming Fungi Provides Insights into the Origins of Lignocellulose Decay Capabilities.</title>
        <authorList>
            <person name="Nagy L.G."/>
            <person name="Riley R."/>
            <person name="Tritt A."/>
            <person name="Adam C."/>
            <person name="Daum C."/>
            <person name="Floudas D."/>
            <person name="Sun H."/>
            <person name="Yadav J.S."/>
            <person name="Pangilinan J."/>
            <person name="Larsson K.H."/>
            <person name="Matsuura K."/>
            <person name="Barry K."/>
            <person name="Labutti K."/>
            <person name="Kuo R."/>
            <person name="Ohm R.A."/>
            <person name="Bhattacharya S.S."/>
            <person name="Shirouzu T."/>
            <person name="Yoshinaga Y."/>
            <person name="Martin F.M."/>
            <person name="Grigoriev I.V."/>
            <person name="Hibbett D.S."/>
        </authorList>
    </citation>
    <scope>NUCLEOTIDE SEQUENCE [LARGE SCALE GENOMIC DNA]</scope>
    <source>
        <strain evidence="1 2">HHB10207 ss-3</strain>
    </source>
</reference>
<proteinExistence type="predicted"/>
<evidence type="ECO:0000313" key="2">
    <source>
        <dbReference type="Proteomes" id="UP000076798"/>
    </source>
</evidence>
<dbReference type="Proteomes" id="UP000076798">
    <property type="component" value="Unassembled WGS sequence"/>
</dbReference>
<name>A0A166ABC0_9AGAM</name>
<keyword evidence="2" id="KW-1185">Reference proteome</keyword>
<sequence>MLVFPNSDPISSTERSEIRFALLEEMQVAVKVIKTIVLDSAMRPILAKKILKANPWSSIHHPNVLNIQGFGFFPCQSPTTAEVPSPSRSFALISSYMSYGNVIRYVDENPEIDRINLVRTYSGR</sequence>
<evidence type="ECO:0000313" key="1">
    <source>
        <dbReference type="EMBL" id="KZT35168.1"/>
    </source>
</evidence>
<accession>A0A166ABC0</accession>
<gene>
    <name evidence="1" type="ORF">SISSUDRAFT_1051813</name>
</gene>
<dbReference type="AlphaFoldDB" id="A0A166ABC0"/>
<protein>
    <recommendedName>
        <fullName evidence="3">Protein kinase domain-containing protein</fullName>
    </recommendedName>
</protein>